<evidence type="ECO:0000313" key="2">
    <source>
        <dbReference type="EMBL" id="EJK69416.1"/>
    </source>
</evidence>
<name>K0T7U4_THAOC</name>
<feature type="compositionally biased region" description="Gly residues" evidence="1">
    <location>
        <begin position="93"/>
        <end position="107"/>
    </location>
</feature>
<feature type="compositionally biased region" description="Basic residues" evidence="1">
    <location>
        <begin position="108"/>
        <end position="121"/>
    </location>
</feature>
<feature type="non-terminal residue" evidence="2">
    <location>
        <position position="1"/>
    </location>
</feature>
<comment type="caution">
    <text evidence="2">The sequence shown here is derived from an EMBL/GenBank/DDBJ whole genome shotgun (WGS) entry which is preliminary data.</text>
</comment>
<accession>K0T7U4</accession>
<feature type="compositionally biased region" description="Pro residues" evidence="1">
    <location>
        <begin position="132"/>
        <end position="141"/>
    </location>
</feature>
<keyword evidence="3" id="KW-1185">Reference proteome</keyword>
<dbReference type="EMBL" id="AGNL01010104">
    <property type="protein sequence ID" value="EJK69416.1"/>
    <property type="molecule type" value="Genomic_DNA"/>
</dbReference>
<feature type="region of interest" description="Disordered" evidence="1">
    <location>
        <begin position="48"/>
        <end position="151"/>
    </location>
</feature>
<gene>
    <name evidence="2" type="ORF">THAOC_09332</name>
</gene>
<protein>
    <submittedName>
        <fullName evidence="2">Uncharacterized protein</fullName>
    </submittedName>
</protein>
<evidence type="ECO:0000313" key="3">
    <source>
        <dbReference type="Proteomes" id="UP000266841"/>
    </source>
</evidence>
<feature type="region of interest" description="Disordered" evidence="1">
    <location>
        <begin position="1"/>
        <end position="34"/>
    </location>
</feature>
<sequence length="151" mass="15696">KPDTTVDGGWSTEPPPVPGPPPPPPPPDGLGLGVQARDEELHRLVRDHVRQHVGGHPPPGQPHDVRRGRVAGVHGVDERVVHRPAHVPVDQALGGGGRGRGGDGNGVKGKKKEKRAHKTPGRPKEPRTAEPDSPPAAPSPPASDSRGRGAS</sequence>
<feature type="compositionally biased region" description="Pro residues" evidence="1">
    <location>
        <begin position="13"/>
        <end position="28"/>
    </location>
</feature>
<dbReference type="AlphaFoldDB" id="K0T7U4"/>
<proteinExistence type="predicted"/>
<evidence type="ECO:0000256" key="1">
    <source>
        <dbReference type="SAM" id="MobiDB-lite"/>
    </source>
</evidence>
<reference evidence="2 3" key="1">
    <citation type="journal article" date="2012" name="Genome Biol.">
        <title>Genome and low-iron response of an oceanic diatom adapted to chronic iron limitation.</title>
        <authorList>
            <person name="Lommer M."/>
            <person name="Specht M."/>
            <person name="Roy A.S."/>
            <person name="Kraemer L."/>
            <person name="Andreson R."/>
            <person name="Gutowska M.A."/>
            <person name="Wolf J."/>
            <person name="Bergner S.V."/>
            <person name="Schilhabel M.B."/>
            <person name="Klostermeier U.C."/>
            <person name="Beiko R.G."/>
            <person name="Rosenstiel P."/>
            <person name="Hippler M."/>
            <person name="Laroche J."/>
        </authorList>
    </citation>
    <scope>NUCLEOTIDE SEQUENCE [LARGE SCALE GENOMIC DNA]</scope>
    <source>
        <strain evidence="2 3">CCMP1005</strain>
    </source>
</reference>
<organism evidence="2 3">
    <name type="scientific">Thalassiosira oceanica</name>
    <name type="common">Marine diatom</name>
    <dbReference type="NCBI Taxonomy" id="159749"/>
    <lineage>
        <taxon>Eukaryota</taxon>
        <taxon>Sar</taxon>
        <taxon>Stramenopiles</taxon>
        <taxon>Ochrophyta</taxon>
        <taxon>Bacillariophyta</taxon>
        <taxon>Coscinodiscophyceae</taxon>
        <taxon>Thalassiosirophycidae</taxon>
        <taxon>Thalassiosirales</taxon>
        <taxon>Thalassiosiraceae</taxon>
        <taxon>Thalassiosira</taxon>
    </lineage>
</organism>
<dbReference type="Proteomes" id="UP000266841">
    <property type="component" value="Unassembled WGS sequence"/>
</dbReference>